<dbReference type="SUPFAM" id="SSF49265">
    <property type="entry name" value="Fibronectin type III"/>
    <property type="match status" value="2"/>
</dbReference>
<dbReference type="GO" id="GO:0016798">
    <property type="term" value="F:hydrolase activity, acting on glycosyl bonds"/>
    <property type="evidence" value="ECO:0007669"/>
    <property type="project" value="UniProtKB-KW"/>
</dbReference>
<feature type="domain" description="F5/8 type C" evidence="4">
    <location>
        <begin position="1724"/>
        <end position="1901"/>
    </location>
</feature>
<feature type="compositionally biased region" description="Low complexity" evidence="2">
    <location>
        <begin position="93"/>
        <end position="102"/>
    </location>
</feature>
<feature type="compositionally biased region" description="Basic and acidic residues" evidence="2">
    <location>
        <begin position="38"/>
        <end position="60"/>
    </location>
</feature>
<dbReference type="InterPro" id="IPR042279">
    <property type="entry name" value="Pep_M60_3"/>
</dbReference>
<dbReference type="Gene3D" id="1.10.390.30">
    <property type="entry name" value="Peptidase M60, enhancin-like domain 3"/>
    <property type="match status" value="1"/>
</dbReference>
<protein>
    <recommendedName>
        <fullName evidence="8">Fibronectin type III domain protein</fullName>
    </recommendedName>
</protein>
<comment type="caution">
    <text evidence="6">The sequence shown here is derived from an EMBL/GenBank/DDBJ whole genome shotgun (WGS) entry which is preliminary data.</text>
</comment>
<keyword evidence="1" id="KW-0378">Hydrolase</keyword>
<feature type="domain" description="Peptidase M60" evidence="5">
    <location>
        <begin position="1104"/>
        <end position="1488"/>
    </location>
</feature>
<feature type="signal peptide" evidence="3">
    <location>
        <begin position="1"/>
        <end position="24"/>
    </location>
</feature>
<dbReference type="Gene3D" id="3.40.390.80">
    <property type="entry name" value="Peptidase M60, enhancin-like domain 2"/>
    <property type="match status" value="1"/>
</dbReference>
<dbReference type="Gene3D" id="2.60.120.260">
    <property type="entry name" value="Galactose-binding domain-like"/>
    <property type="match status" value="2"/>
</dbReference>
<dbReference type="PROSITE" id="PS50022">
    <property type="entry name" value="FA58C_3"/>
    <property type="match status" value="1"/>
</dbReference>
<dbReference type="OrthoDB" id="197688at2"/>
<feature type="compositionally biased region" description="Polar residues" evidence="2">
    <location>
        <begin position="670"/>
        <end position="683"/>
    </location>
</feature>
<feature type="compositionally biased region" description="Acidic residues" evidence="2">
    <location>
        <begin position="83"/>
        <end position="92"/>
    </location>
</feature>
<dbReference type="SMART" id="SM01276">
    <property type="entry name" value="M60-like"/>
    <property type="match status" value="1"/>
</dbReference>
<dbReference type="Proteomes" id="UP000220840">
    <property type="component" value="Unassembled WGS sequence"/>
</dbReference>
<dbReference type="Gene3D" id="2.60.40.10">
    <property type="entry name" value="Immunoglobulins"/>
    <property type="match status" value="2"/>
</dbReference>
<feature type="region of interest" description="Disordered" evidence="2">
    <location>
        <begin position="670"/>
        <end position="720"/>
    </location>
</feature>
<evidence type="ECO:0000313" key="6">
    <source>
        <dbReference type="EMBL" id="PEG31603.1"/>
    </source>
</evidence>
<dbReference type="SMART" id="SM00060">
    <property type="entry name" value="FN3"/>
    <property type="match status" value="2"/>
</dbReference>
<feature type="compositionally biased region" description="Low complexity" evidence="2">
    <location>
        <begin position="126"/>
        <end position="139"/>
    </location>
</feature>
<evidence type="ECO:0000313" key="7">
    <source>
        <dbReference type="Proteomes" id="UP000220840"/>
    </source>
</evidence>
<evidence type="ECO:0000256" key="1">
    <source>
        <dbReference type="ARBA" id="ARBA00023295"/>
    </source>
</evidence>
<dbReference type="InterPro" id="IPR000421">
    <property type="entry name" value="FA58C"/>
</dbReference>
<dbReference type="RefSeq" id="WP_058295758.1">
    <property type="nucleotide sequence ID" value="NZ_LN890328.1"/>
</dbReference>
<feature type="region of interest" description="Disordered" evidence="2">
    <location>
        <begin position="38"/>
        <end position="176"/>
    </location>
</feature>
<sequence>MKRKISTTLAVTLIASQMQNVAFAKDINNIKETNVIKEDVSQTTEKSDNDILTESPKDEVVENVDTSNGVETTDKDGTSNDEITTEGDDTTNDGEVTNGDGTSSDEVAKEEDNTSNGEGTTEGEDTTSGGETIGDGDTSNGKETVEGDNTSNGGETTENGDITNDEITAEGDAGEITEDEEVIENIVDDAENYEAKGKLELDLNFSLPIKFTTSDQTKISVKLKGTGEDGVEVELGSDTVKAGKTESQGINYELEALDYKRKKIEDSATDLEFYHLTFDKLPLGTYSLEISGAGYETVLVDNIKIQDSSKRVLIGTSDKKIVIDDETKVYYPGVFLAGNVDGSDMVTDTDYNILKNKIKNKSKNSIKNYIMNKMKIDVSDSDYDLNRDGEVDITDLTYVHQNMNKEKQEPVILDTDLIVNPENAKVEVAGAEVEGNIKDILKNNGAGVSLISKGEEISEENPILLSLNLGASKRSETYVEKLVIEAPSENAPSAGSIIIPNGDGSDLEFKFKNSKATSLTRKTSEGNVDVIEIDLKGQVAVSEITIKVTGGRGNKNLTEISKVEFLNNVYTEIPKPKMNVPVIDNFTSTTQVGQESMTLGWKHVPNVTGYEIKVEQLDDDGKKVVSTSTYKTSKNTLRIEKVKGYAIYRVSIQSTSGDWKSGYKDEQEDYSASSIGDTNLTNNENDKDGKPDNVDANYNPQGWNSVTGELSSNEDAENGSKFGADSIVELQVIPETAPEGPEGIKIEGGYKALNVSWASHKKAKDYDLYYREIGTKKWIKANDTNKDYEDSDLTNEIPDGVADLKPDQKKDKDELIGATNYTISGLKDTTTYEIMMTATNHHGTGGLSNSYLGSTTSLVPPITTNYNLINSLNGENKLTNHIEKIEFPSGKSDDEDSVVDNDYSTAWTLDDWDSSNYSKRGPIITFDQEYTLDTINLITRLDINSQPYLANIGIWNEETEAWEYKTAKVNLNNRVATLKLDEPITARKVQVNISVYAGVGSGKANISEIKFYKYDSLEKDVDNLFADDLKLSIKDDVTQEMIDELTKRAKTIDPVNMEYHFNQKEILEDLQRAQDLLDDVKLSDRILKLDASILNQGQTIGQSNNWQALGVAVKPGDKVTIYIGSDRKDTKFNLAITQHYGESGTYITNWNQKLTVGKNEITIPTSSFKMNYEKGGNLYINYDSNFKDTEHAQVRVSGGTRVPHLNVNNMIDDTTKEAEVKQAIRTYIRELKSYVSALPNRYPESATAQDNANNIYTYDPETSILNSTEIEGERIILSLPADQILKGIETGLSGNEEAEVNRVYDTLLAWEQLMKVSYAQQGLLEKAIDLDGNGEISDSENKYFDANRAPRNRINIKYQRMFTGAFMYASGHHVGIGYGSTPAMMQGVPFKFDVNGNLVNKDEGSLFGWGINHEIGHVHDRPGLTYAETTNNVLALISQTFDDIDSSRIELSDGYKKVYDKVTSGSVGLASDGLTRLGMFWQLHLAYDNDYTYTMLDKNTDNDLSNDTFYAKLYRETRNKGKAPDEKGEDFTAQTFIMRSSDAAGKDLRPFFEKWGLVASKNTNEYLNSKKYPVENKAIYYLNDEARRKRLAAMENNNMSAITMAKDTKVNGAFGTDKNGVQITEKTYLNQKEVPLNLSVNKDADKILGYEIIRKEATSTGSKGVPVGFVERDKEGKNGATSFTDVIDSVNNRAFEYKVRAYDYDLNVTSETVIGNVKVNHDGSIAKNNWIFDTNTRSANDVSDENTGHGQVQDGEINKIKDNDVSTVYNASKATDQNGGVASGDPYVTVDMGSSKSVVGLKYTPGPVQEKKFSLMNFFKRNTETTYSPISKYEVYVSKDGKSWTKAHSGTFDTTKENTIYFNEAGDNNNTQLWAYDAQYVKLVAKGAETISIAELDILGPTGDNIEIGIDNNDKVYRNGVGRLNTEYTYAPGKSIPAGSIIITGEYKGDPAFNVPLVINENDKNFAIESQAILLATLPKDSPLGEVAEGNWIYWITPEQENKIINGENNIEGKAIKAELYRYNKLDGSGKPVGQRLVSDTFLLDLPALDRLPSIDLNGGKTRALSTSYDKVVEINNDIMKKAYENR</sequence>
<dbReference type="InterPro" id="IPR003961">
    <property type="entry name" value="FN3_dom"/>
</dbReference>
<keyword evidence="1" id="KW-0326">Glycosidase</keyword>
<dbReference type="Pfam" id="PF13402">
    <property type="entry name" value="Peptidase_M60"/>
    <property type="match status" value="1"/>
</dbReference>
<name>A0A2A7MJE1_9CLOT</name>
<dbReference type="InterPro" id="IPR008979">
    <property type="entry name" value="Galactose-bd-like_sf"/>
</dbReference>
<reference evidence="6 7" key="1">
    <citation type="submission" date="2017-10" db="EMBL/GenBank/DDBJ databases">
        <title>Effective Description of Clostridium neonatale sp. nov. linked to necrotizing enterocolitis in neonates and a clarification of species assignable to the genus Clostridium (Prazmowski 1880) emend. Lawson and Rainey 2016.</title>
        <authorList>
            <person name="Bernard K."/>
            <person name="Burdz T."/>
            <person name="Wiebe D."/>
            <person name="Balcewich B."/>
            <person name="Alfa M."/>
            <person name="Bernier A.-M."/>
        </authorList>
    </citation>
    <scope>NUCLEOTIDE SEQUENCE [LARGE SCALE GENOMIC DNA]</scope>
    <source>
        <strain evidence="6 7">LCDC99A005</strain>
    </source>
</reference>
<evidence type="ECO:0000259" key="5">
    <source>
        <dbReference type="PROSITE" id="PS51723"/>
    </source>
</evidence>
<feature type="compositionally biased region" description="Polar residues" evidence="2">
    <location>
        <begin position="147"/>
        <end position="162"/>
    </location>
</feature>
<proteinExistence type="predicted"/>
<dbReference type="EMBL" id="PDCJ01000001">
    <property type="protein sequence ID" value="PEG31603.1"/>
    <property type="molecule type" value="Genomic_DNA"/>
</dbReference>
<dbReference type="SUPFAM" id="SSF49785">
    <property type="entry name" value="Galactose-binding domain-like"/>
    <property type="match status" value="2"/>
</dbReference>
<dbReference type="PROSITE" id="PS51723">
    <property type="entry name" value="PEPTIDASE_M60"/>
    <property type="match status" value="1"/>
</dbReference>
<dbReference type="InterPro" id="IPR018247">
    <property type="entry name" value="EF_Hand_1_Ca_BS"/>
</dbReference>
<dbReference type="STRING" id="137838.GCA_001458595_03041"/>
<accession>A0A2A7MJE1</accession>
<evidence type="ECO:0000256" key="3">
    <source>
        <dbReference type="SAM" id="SignalP"/>
    </source>
</evidence>
<dbReference type="InterPro" id="IPR036116">
    <property type="entry name" value="FN3_sf"/>
</dbReference>
<dbReference type="InterPro" id="IPR013783">
    <property type="entry name" value="Ig-like_fold"/>
</dbReference>
<organism evidence="6 7">
    <name type="scientific">Clostridium neonatale</name>
    <dbReference type="NCBI Taxonomy" id="137838"/>
    <lineage>
        <taxon>Bacteria</taxon>
        <taxon>Bacillati</taxon>
        <taxon>Bacillota</taxon>
        <taxon>Clostridia</taxon>
        <taxon>Eubacteriales</taxon>
        <taxon>Clostridiaceae</taxon>
        <taxon>Clostridium</taxon>
    </lineage>
</organism>
<dbReference type="Pfam" id="PF17291">
    <property type="entry name" value="M60-like_N"/>
    <property type="match status" value="1"/>
</dbReference>
<gene>
    <name evidence="6" type="ORF">CQ394_07850</name>
</gene>
<evidence type="ECO:0000259" key="4">
    <source>
        <dbReference type="PROSITE" id="PS50022"/>
    </source>
</evidence>
<keyword evidence="7" id="KW-1185">Reference proteome</keyword>
<dbReference type="InterPro" id="IPR031161">
    <property type="entry name" value="Peptidase_M60_dom"/>
</dbReference>
<feature type="chain" id="PRO_5012270004" description="Fibronectin type III domain protein" evidence="3">
    <location>
        <begin position="25"/>
        <end position="2087"/>
    </location>
</feature>
<feature type="compositionally biased region" description="Acidic residues" evidence="2">
    <location>
        <begin position="163"/>
        <end position="176"/>
    </location>
</feature>
<evidence type="ECO:0000256" key="2">
    <source>
        <dbReference type="SAM" id="MobiDB-lite"/>
    </source>
</evidence>
<keyword evidence="3" id="KW-0732">Signal</keyword>
<dbReference type="InterPro" id="IPR035423">
    <property type="entry name" value="M60-like_N"/>
</dbReference>
<feature type="compositionally biased region" description="Polar residues" evidence="2">
    <location>
        <begin position="696"/>
        <end position="711"/>
    </location>
</feature>
<dbReference type="PROSITE" id="PS00018">
    <property type="entry name" value="EF_HAND_1"/>
    <property type="match status" value="1"/>
</dbReference>
<evidence type="ECO:0008006" key="8">
    <source>
        <dbReference type="Google" id="ProtNLM"/>
    </source>
</evidence>
<feature type="compositionally biased region" description="Basic and acidic residues" evidence="2">
    <location>
        <begin position="684"/>
        <end position="693"/>
    </location>
</feature>